<evidence type="ECO:0000313" key="4">
    <source>
        <dbReference type="Proteomes" id="UP000199545"/>
    </source>
</evidence>
<dbReference type="RefSeq" id="WP_093230097.1">
    <property type="nucleotide sequence ID" value="NZ_FORR01000009.1"/>
</dbReference>
<protein>
    <submittedName>
        <fullName evidence="3">Predicted amidohydrolase</fullName>
    </submittedName>
</protein>
<evidence type="ECO:0000313" key="3">
    <source>
        <dbReference type="EMBL" id="SFJ41415.1"/>
    </source>
</evidence>
<keyword evidence="1 3" id="KW-0378">Hydrolase</keyword>
<dbReference type="InterPro" id="IPR050345">
    <property type="entry name" value="Aliph_Amidase/BUP"/>
</dbReference>
<dbReference type="AlphaFoldDB" id="A0A1I3R5K8"/>
<organism evidence="3 4">
    <name type="scientific">Thermoflavimicrobium dichotomicum</name>
    <dbReference type="NCBI Taxonomy" id="46223"/>
    <lineage>
        <taxon>Bacteria</taxon>
        <taxon>Bacillati</taxon>
        <taxon>Bacillota</taxon>
        <taxon>Bacilli</taxon>
        <taxon>Bacillales</taxon>
        <taxon>Thermoactinomycetaceae</taxon>
        <taxon>Thermoflavimicrobium</taxon>
    </lineage>
</organism>
<dbReference type="SUPFAM" id="SSF56317">
    <property type="entry name" value="Carbon-nitrogen hydrolase"/>
    <property type="match status" value="1"/>
</dbReference>
<dbReference type="OrthoDB" id="9811121at2"/>
<dbReference type="Gene3D" id="3.60.110.10">
    <property type="entry name" value="Carbon-nitrogen hydrolase"/>
    <property type="match status" value="1"/>
</dbReference>
<dbReference type="InterPro" id="IPR003010">
    <property type="entry name" value="C-N_Hydrolase"/>
</dbReference>
<feature type="domain" description="CN hydrolase" evidence="2">
    <location>
        <begin position="1"/>
        <end position="246"/>
    </location>
</feature>
<dbReference type="GO" id="GO:0033388">
    <property type="term" value="P:putrescine biosynthetic process from arginine"/>
    <property type="evidence" value="ECO:0007669"/>
    <property type="project" value="TreeGrafter"/>
</dbReference>
<reference evidence="3 4" key="1">
    <citation type="submission" date="2016-10" db="EMBL/GenBank/DDBJ databases">
        <authorList>
            <person name="de Groot N.N."/>
        </authorList>
    </citation>
    <scope>NUCLEOTIDE SEQUENCE [LARGE SCALE GENOMIC DNA]</scope>
    <source>
        <strain evidence="3 4">DSM 44778</strain>
    </source>
</reference>
<evidence type="ECO:0000259" key="2">
    <source>
        <dbReference type="PROSITE" id="PS50263"/>
    </source>
</evidence>
<dbReference type="PANTHER" id="PTHR43674">
    <property type="entry name" value="NITRILASE C965.09-RELATED"/>
    <property type="match status" value="1"/>
</dbReference>
<proteinExistence type="predicted"/>
<dbReference type="EMBL" id="FORR01000009">
    <property type="protein sequence ID" value="SFJ41415.1"/>
    <property type="molecule type" value="Genomic_DNA"/>
</dbReference>
<dbReference type="Pfam" id="PF00795">
    <property type="entry name" value="CN_hydrolase"/>
    <property type="match status" value="1"/>
</dbReference>
<name>A0A1I3R5K8_9BACL</name>
<sequence length="284" mass="32175">MRIGLAQMRPVLGRVDKNLEIHREMIQRAREEQVDVLVFPELSLTGYNLLDLTYDVARKGEAEEIQALVAEATDIDLVFGWVEHSPEHQLFNSALYASQQKIQYIHRKVYLPTYGMFDEARYFAQGQTIRSFMTRFGQVGLLVCEDIWHVSAPYLLAHDGAEMIIVLANAPVKGMQASGLGTKDSWYQILENHAQLHGLYIAFANRVGAEDGVTFFGGSAVVDPFGKTESTASLFKEELLVIDIDLDKVRKARFKMPLLRDENMDLVQRELTRIIKKRSGEGLI</sequence>
<keyword evidence="4" id="KW-1185">Reference proteome</keyword>
<dbReference type="GO" id="GO:0050126">
    <property type="term" value="F:N-carbamoylputrescine amidase activity"/>
    <property type="evidence" value="ECO:0007669"/>
    <property type="project" value="TreeGrafter"/>
</dbReference>
<dbReference type="InterPro" id="IPR036526">
    <property type="entry name" value="C-N_Hydrolase_sf"/>
</dbReference>
<gene>
    <name evidence="3" type="ORF">SAMN05421852_10925</name>
</gene>
<dbReference type="CDD" id="cd07586">
    <property type="entry name" value="nitrilase_8"/>
    <property type="match status" value="1"/>
</dbReference>
<dbReference type="Proteomes" id="UP000199545">
    <property type="component" value="Unassembled WGS sequence"/>
</dbReference>
<dbReference type="STRING" id="46223.SAMN05421852_10925"/>
<dbReference type="PANTHER" id="PTHR43674:SF2">
    <property type="entry name" value="BETA-UREIDOPROPIONASE"/>
    <property type="match status" value="1"/>
</dbReference>
<dbReference type="PROSITE" id="PS50263">
    <property type="entry name" value="CN_HYDROLASE"/>
    <property type="match status" value="1"/>
</dbReference>
<accession>A0A1I3R5K8</accession>
<evidence type="ECO:0000256" key="1">
    <source>
        <dbReference type="ARBA" id="ARBA00022801"/>
    </source>
</evidence>